<dbReference type="EC" id="7.4.2.8" evidence="7"/>
<dbReference type="EMBL" id="CP033169">
    <property type="protein sequence ID" value="AYO30728.1"/>
    <property type="molecule type" value="Genomic_DNA"/>
</dbReference>
<dbReference type="Gene3D" id="3.30.300.160">
    <property type="entry name" value="Type II secretion system, protein E, N-terminal domain"/>
    <property type="match status" value="1"/>
</dbReference>
<evidence type="ECO:0000256" key="1">
    <source>
        <dbReference type="ARBA" id="ARBA00006611"/>
    </source>
</evidence>
<dbReference type="GO" id="GO:0015628">
    <property type="term" value="P:protein secretion by the type II secretion system"/>
    <property type="evidence" value="ECO:0007669"/>
    <property type="project" value="InterPro"/>
</dbReference>
<comment type="similarity">
    <text evidence="1">Belongs to the GSP E family.</text>
</comment>
<dbReference type="NCBIfam" id="TIGR02533">
    <property type="entry name" value="type_II_gspE"/>
    <property type="match status" value="1"/>
</dbReference>
<dbReference type="FunFam" id="3.30.300.160:FF:000002">
    <property type="entry name" value="Type II secretion system protein E"/>
    <property type="match status" value="1"/>
</dbReference>
<evidence type="ECO:0000313" key="11">
    <source>
        <dbReference type="Proteomes" id="UP000280960"/>
    </source>
</evidence>
<comment type="catalytic activity">
    <reaction evidence="8">
        <text>ATP + H2O + cellular proteinSide 1 = ADP + phosphate + cellular proteinSide 2.</text>
        <dbReference type="EC" id="7.4.2.8"/>
    </reaction>
</comment>
<dbReference type="FunFam" id="3.40.50.300:FF:000398">
    <property type="entry name" value="Type IV pilus assembly ATPase PilB"/>
    <property type="match status" value="1"/>
</dbReference>
<keyword evidence="5" id="KW-0653">Protein transport</keyword>
<dbReference type="Pfam" id="PF05157">
    <property type="entry name" value="MshEN"/>
    <property type="match status" value="1"/>
</dbReference>
<evidence type="ECO:0000313" key="10">
    <source>
        <dbReference type="EMBL" id="AYO30728.1"/>
    </source>
</evidence>
<reference evidence="10 11" key="1">
    <citation type="submission" date="2018-10" db="EMBL/GenBank/DDBJ databases">
        <authorList>
            <person name="Zhang X."/>
        </authorList>
    </citation>
    <scope>NUCLEOTIDE SEQUENCE [LARGE SCALE GENOMIC DNA]</scope>
    <source>
        <strain evidence="10 11">SK-G1</strain>
    </source>
</reference>
<dbReference type="Gene3D" id="3.40.50.300">
    <property type="entry name" value="P-loop containing nucleotide triphosphate hydrolases"/>
    <property type="match status" value="1"/>
</dbReference>
<protein>
    <recommendedName>
        <fullName evidence="7">protein-secreting ATPase</fullName>
        <ecNumber evidence="7">7.4.2.8</ecNumber>
    </recommendedName>
</protein>
<gene>
    <name evidence="10" type="primary">gspE</name>
    <name evidence="10" type="ORF">D2962_08950</name>
</gene>
<dbReference type="PANTHER" id="PTHR30258">
    <property type="entry name" value="TYPE II SECRETION SYSTEM PROTEIN GSPE-RELATED"/>
    <property type="match status" value="1"/>
</dbReference>
<dbReference type="GO" id="GO:0005524">
    <property type="term" value="F:ATP binding"/>
    <property type="evidence" value="ECO:0007669"/>
    <property type="project" value="UniProtKB-KW"/>
</dbReference>
<sequence length="562" mass="62967">MLLRNRKKLGDILVESGKITKDQLEYAVELQKKRGDKLGKILVDEGMVSEDDVMEILEYQLGIPHVKLDKYFIDPEVARIVPETIARKYNIIPIKKSNKLLTVAMSDPMNIFAIDEIKLASGLEVQPAIASEDDIKAAIEFYYGKQTVEKAIEDFKKEYKVDNNITLEKDLMEQINNAPVVRLVNSIIEQAVVSRASDIHIEPGERRLRIRFRIDGELHEIMSTSMQTHGAVVARIKIMSNLNIAERRLPQDGRVEIEVAGKNLDLRISVLPTVYGEKVVIRLLDRSSFLMSKKQLGFTEDNIQKYEQLLRMPYGIILVTGPTGSGKTTTLYTALRELNSPSVNIITLEDPVEYRLEGINQIQINPKIGLTFANGLRAILRQDPNIIMVGEIRDEETANLAVRAAITGHLVLSTLHTNDAASSVVRLLDMGVEPYLAAAAMVGVIAQRLVRKICPECKTKYPASEQELKILGFEPGSELELYKGKGCSSCNGTGYRGRTAVNEIMVVTRKHRELITQRASTDRLTEISREHGMQTLKENCIEQVIAGITTLAEMVKVVYTQD</sequence>
<dbReference type="PANTHER" id="PTHR30258:SF1">
    <property type="entry name" value="PROTEIN TRANSPORT PROTEIN HOFB HOMOLOG"/>
    <property type="match status" value="1"/>
</dbReference>
<dbReference type="InterPro" id="IPR013369">
    <property type="entry name" value="T2SS_GspE"/>
</dbReference>
<keyword evidence="11" id="KW-1185">Reference proteome</keyword>
<dbReference type="KEGG" id="bacg:D2962_08950"/>
<dbReference type="Pfam" id="PF00437">
    <property type="entry name" value="T2SSE"/>
    <property type="match status" value="1"/>
</dbReference>
<name>A0A3G2R6K3_9FIRM</name>
<dbReference type="GO" id="GO:0015627">
    <property type="term" value="C:type II protein secretion system complex"/>
    <property type="evidence" value="ECO:0007669"/>
    <property type="project" value="InterPro"/>
</dbReference>
<dbReference type="RefSeq" id="WP_122014778.1">
    <property type="nucleotide sequence ID" value="NZ_CP033169.1"/>
</dbReference>
<keyword evidence="2" id="KW-0813">Transport</keyword>
<evidence type="ECO:0000256" key="5">
    <source>
        <dbReference type="ARBA" id="ARBA00022927"/>
    </source>
</evidence>
<keyword evidence="6" id="KW-1278">Translocase</keyword>
<keyword evidence="4" id="KW-0067">ATP-binding</keyword>
<accession>A0A3G2R6K3</accession>
<dbReference type="Gene3D" id="1.10.40.70">
    <property type="match status" value="1"/>
</dbReference>
<dbReference type="InterPro" id="IPR001482">
    <property type="entry name" value="T2SS/T4SS_dom"/>
</dbReference>
<organism evidence="10 11">
    <name type="scientific">Biomaibacter acetigenes</name>
    <dbReference type="NCBI Taxonomy" id="2316383"/>
    <lineage>
        <taxon>Bacteria</taxon>
        <taxon>Bacillati</taxon>
        <taxon>Bacillota</taxon>
        <taxon>Clostridia</taxon>
        <taxon>Thermosediminibacterales</taxon>
        <taxon>Tepidanaerobacteraceae</taxon>
        <taxon>Biomaibacter</taxon>
    </lineage>
</organism>
<dbReference type="InterPro" id="IPR007831">
    <property type="entry name" value="T2SS_GspE_N"/>
</dbReference>
<dbReference type="SMART" id="SM00382">
    <property type="entry name" value="AAA"/>
    <property type="match status" value="1"/>
</dbReference>
<dbReference type="GO" id="GO:0008564">
    <property type="term" value="F:protein-exporting ATPase activity"/>
    <property type="evidence" value="ECO:0007669"/>
    <property type="project" value="UniProtKB-EC"/>
</dbReference>
<dbReference type="Gene3D" id="3.30.450.90">
    <property type="match status" value="1"/>
</dbReference>
<keyword evidence="3" id="KW-0547">Nucleotide-binding</keyword>
<dbReference type="GO" id="GO:0005886">
    <property type="term" value="C:plasma membrane"/>
    <property type="evidence" value="ECO:0007669"/>
    <property type="project" value="TreeGrafter"/>
</dbReference>
<dbReference type="InterPro" id="IPR003593">
    <property type="entry name" value="AAA+_ATPase"/>
</dbReference>
<evidence type="ECO:0000256" key="7">
    <source>
        <dbReference type="ARBA" id="ARBA00024382"/>
    </source>
</evidence>
<evidence type="ECO:0000256" key="4">
    <source>
        <dbReference type="ARBA" id="ARBA00022840"/>
    </source>
</evidence>
<evidence type="ECO:0000256" key="3">
    <source>
        <dbReference type="ARBA" id="ARBA00022741"/>
    </source>
</evidence>
<dbReference type="SUPFAM" id="SSF52540">
    <property type="entry name" value="P-loop containing nucleoside triphosphate hydrolases"/>
    <property type="match status" value="1"/>
</dbReference>
<evidence type="ECO:0000259" key="9">
    <source>
        <dbReference type="SMART" id="SM00382"/>
    </source>
</evidence>
<evidence type="ECO:0000256" key="2">
    <source>
        <dbReference type="ARBA" id="ARBA00022448"/>
    </source>
</evidence>
<dbReference type="FunFam" id="3.30.450.90:FF:000001">
    <property type="entry name" value="Type II secretion system ATPase GspE"/>
    <property type="match status" value="1"/>
</dbReference>
<dbReference type="Proteomes" id="UP000280960">
    <property type="component" value="Chromosome"/>
</dbReference>
<evidence type="ECO:0000256" key="8">
    <source>
        <dbReference type="ARBA" id="ARBA00034006"/>
    </source>
</evidence>
<dbReference type="AlphaFoldDB" id="A0A3G2R6K3"/>
<dbReference type="CDD" id="cd01129">
    <property type="entry name" value="PulE-GspE-like"/>
    <property type="match status" value="1"/>
</dbReference>
<proteinExistence type="inferred from homology"/>
<dbReference type="SUPFAM" id="SSF160246">
    <property type="entry name" value="EspE N-terminal domain-like"/>
    <property type="match status" value="1"/>
</dbReference>
<dbReference type="InterPro" id="IPR027417">
    <property type="entry name" value="P-loop_NTPase"/>
</dbReference>
<evidence type="ECO:0000256" key="6">
    <source>
        <dbReference type="ARBA" id="ARBA00022967"/>
    </source>
</evidence>
<dbReference type="GO" id="GO:0016887">
    <property type="term" value="F:ATP hydrolysis activity"/>
    <property type="evidence" value="ECO:0007669"/>
    <property type="project" value="TreeGrafter"/>
</dbReference>
<feature type="domain" description="AAA+ ATPase" evidence="9">
    <location>
        <begin position="313"/>
        <end position="436"/>
    </location>
</feature>
<dbReference type="InterPro" id="IPR037257">
    <property type="entry name" value="T2SS_E_N_sf"/>
</dbReference>